<organism evidence="2 3">
    <name type="scientific">Aristolochia fimbriata</name>
    <name type="common">White veined hardy Dutchman's pipe vine</name>
    <dbReference type="NCBI Taxonomy" id="158543"/>
    <lineage>
        <taxon>Eukaryota</taxon>
        <taxon>Viridiplantae</taxon>
        <taxon>Streptophyta</taxon>
        <taxon>Embryophyta</taxon>
        <taxon>Tracheophyta</taxon>
        <taxon>Spermatophyta</taxon>
        <taxon>Magnoliopsida</taxon>
        <taxon>Magnoliidae</taxon>
        <taxon>Piperales</taxon>
        <taxon>Aristolochiaceae</taxon>
        <taxon>Aristolochia</taxon>
    </lineage>
</organism>
<evidence type="ECO:0000256" key="1">
    <source>
        <dbReference type="SAM" id="MobiDB-lite"/>
    </source>
</evidence>
<dbReference type="EMBL" id="JAINDJ010000002">
    <property type="protein sequence ID" value="KAG9457802.1"/>
    <property type="molecule type" value="Genomic_DNA"/>
</dbReference>
<evidence type="ECO:0000313" key="3">
    <source>
        <dbReference type="Proteomes" id="UP000825729"/>
    </source>
</evidence>
<proteinExistence type="predicted"/>
<sequence>MRPRRRRGTKLIKRKLIACRRLVVLQVQPWKPRKGPEKELFPPHVMSSTAPVPPGEPSSIPSRGWVPSIDLPPLAASRL</sequence>
<gene>
    <name evidence="2" type="ORF">H6P81_002310</name>
</gene>
<protein>
    <submittedName>
        <fullName evidence="2">Uncharacterized protein</fullName>
    </submittedName>
</protein>
<dbReference type="Proteomes" id="UP000825729">
    <property type="component" value="Unassembled WGS sequence"/>
</dbReference>
<accession>A0AAV7FDH8</accession>
<dbReference type="AlphaFoldDB" id="A0AAV7FDH8"/>
<keyword evidence="3" id="KW-1185">Reference proteome</keyword>
<reference evidence="2 3" key="1">
    <citation type="submission" date="2021-07" db="EMBL/GenBank/DDBJ databases">
        <title>The Aristolochia fimbriata genome: insights into angiosperm evolution, floral development and chemical biosynthesis.</title>
        <authorList>
            <person name="Jiao Y."/>
        </authorList>
    </citation>
    <scope>NUCLEOTIDE SEQUENCE [LARGE SCALE GENOMIC DNA]</scope>
    <source>
        <strain evidence="2">IBCAS-2021</strain>
        <tissue evidence="2">Leaf</tissue>
    </source>
</reference>
<name>A0AAV7FDH8_ARIFI</name>
<comment type="caution">
    <text evidence="2">The sequence shown here is derived from an EMBL/GenBank/DDBJ whole genome shotgun (WGS) entry which is preliminary data.</text>
</comment>
<feature type="region of interest" description="Disordered" evidence="1">
    <location>
        <begin position="33"/>
        <end position="79"/>
    </location>
</feature>
<evidence type="ECO:0000313" key="2">
    <source>
        <dbReference type="EMBL" id="KAG9457802.1"/>
    </source>
</evidence>